<dbReference type="InterPro" id="IPR017441">
    <property type="entry name" value="Protein_kinase_ATP_BS"/>
</dbReference>
<feature type="domain" description="Protein kinase" evidence="14">
    <location>
        <begin position="31"/>
        <end position="288"/>
    </location>
</feature>
<accession>A0AAN7K1R2</accession>
<feature type="domain" description="NAF" evidence="15">
    <location>
        <begin position="316"/>
        <end position="340"/>
    </location>
</feature>
<dbReference type="AlphaFoldDB" id="A0AAN7K1R2"/>
<dbReference type="InterPro" id="IPR000719">
    <property type="entry name" value="Prot_kinase_dom"/>
</dbReference>
<keyword evidence="17" id="KW-1185">Reference proteome</keyword>
<evidence type="ECO:0000256" key="4">
    <source>
        <dbReference type="ARBA" id="ARBA00022527"/>
    </source>
</evidence>
<dbReference type="FunFam" id="1.10.510.10:FF:000571">
    <property type="entry name" value="Maternal embryonic leucine zipper kinase"/>
    <property type="match status" value="1"/>
</dbReference>
<comment type="catalytic activity">
    <reaction evidence="10">
        <text>L-seryl-[protein] + ATP = O-phospho-L-seryl-[protein] + ADP + H(+)</text>
        <dbReference type="Rhea" id="RHEA:17989"/>
        <dbReference type="Rhea" id="RHEA-COMP:9863"/>
        <dbReference type="Rhea" id="RHEA-COMP:11604"/>
        <dbReference type="ChEBI" id="CHEBI:15378"/>
        <dbReference type="ChEBI" id="CHEBI:29999"/>
        <dbReference type="ChEBI" id="CHEBI:30616"/>
        <dbReference type="ChEBI" id="CHEBI:83421"/>
        <dbReference type="ChEBI" id="CHEBI:456216"/>
        <dbReference type="EC" id="2.7.11.1"/>
    </reaction>
</comment>
<gene>
    <name evidence="16" type="ORF">SAY87_009465</name>
</gene>
<evidence type="ECO:0000256" key="9">
    <source>
        <dbReference type="ARBA" id="ARBA00047899"/>
    </source>
</evidence>
<dbReference type="PANTHER" id="PTHR43895">
    <property type="entry name" value="CALCIUM/CALMODULIN-DEPENDENT PROTEIN KINASE KINASE-RELATED"/>
    <property type="match status" value="1"/>
</dbReference>
<dbReference type="PROSITE" id="PS50011">
    <property type="entry name" value="PROTEIN_KINASE_DOM"/>
    <property type="match status" value="1"/>
</dbReference>
<dbReference type="InterPro" id="IPR004041">
    <property type="entry name" value="NAF_dom"/>
</dbReference>
<dbReference type="PROSITE" id="PS50816">
    <property type="entry name" value="NAF"/>
    <property type="match status" value="1"/>
</dbReference>
<feature type="binding site" evidence="12">
    <location>
        <position position="60"/>
    </location>
    <ligand>
        <name>ATP</name>
        <dbReference type="ChEBI" id="CHEBI:30616"/>
    </ligand>
</feature>
<comment type="catalytic activity">
    <reaction evidence="9">
        <text>L-threonyl-[protein] + ATP = O-phospho-L-threonyl-[protein] + ADP + H(+)</text>
        <dbReference type="Rhea" id="RHEA:46608"/>
        <dbReference type="Rhea" id="RHEA-COMP:11060"/>
        <dbReference type="Rhea" id="RHEA-COMP:11605"/>
        <dbReference type="ChEBI" id="CHEBI:15378"/>
        <dbReference type="ChEBI" id="CHEBI:30013"/>
        <dbReference type="ChEBI" id="CHEBI:30616"/>
        <dbReference type="ChEBI" id="CHEBI:61977"/>
        <dbReference type="ChEBI" id="CHEBI:456216"/>
        <dbReference type="EC" id="2.7.11.1"/>
    </reaction>
</comment>
<dbReference type="EMBL" id="JAXIOK010000014">
    <property type="protein sequence ID" value="KAK4755708.1"/>
    <property type="molecule type" value="Genomic_DNA"/>
</dbReference>
<dbReference type="PROSITE" id="PS00107">
    <property type="entry name" value="PROTEIN_KINASE_ATP"/>
    <property type="match status" value="1"/>
</dbReference>
<dbReference type="InterPro" id="IPR011009">
    <property type="entry name" value="Kinase-like_dom_sf"/>
</dbReference>
<dbReference type="SUPFAM" id="SSF56112">
    <property type="entry name" value="Protein kinase-like (PK-like)"/>
    <property type="match status" value="1"/>
</dbReference>
<name>A0AAN7K1R2_9MYRT</name>
<dbReference type="Proteomes" id="UP001345219">
    <property type="component" value="Chromosome 8"/>
</dbReference>
<evidence type="ECO:0000256" key="5">
    <source>
        <dbReference type="ARBA" id="ARBA00022679"/>
    </source>
</evidence>
<evidence type="ECO:0000256" key="10">
    <source>
        <dbReference type="ARBA" id="ARBA00048679"/>
    </source>
</evidence>
<dbReference type="CDD" id="cd12195">
    <property type="entry name" value="CIPK_C"/>
    <property type="match status" value="1"/>
</dbReference>
<dbReference type="InterPro" id="IPR008271">
    <property type="entry name" value="Ser/Thr_kinase_AS"/>
</dbReference>
<dbReference type="EC" id="2.7.11.1" evidence="3"/>
<evidence type="ECO:0000256" key="13">
    <source>
        <dbReference type="RuleBase" id="RU000304"/>
    </source>
</evidence>
<keyword evidence="4 13" id="KW-0723">Serine/threonine-protein kinase</keyword>
<dbReference type="PANTHER" id="PTHR43895:SF33">
    <property type="entry name" value="PROTEIN KINASE DOMAIN-CONTAINING PROTEIN"/>
    <property type="match status" value="1"/>
</dbReference>
<dbReference type="GO" id="GO:0005524">
    <property type="term" value="F:ATP binding"/>
    <property type="evidence" value="ECO:0007669"/>
    <property type="project" value="UniProtKB-UniRule"/>
</dbReference>
<comment type="function">
    <text evidence="11">CIPK serine-threonine protein kinases interact with CBL proteins. Binding of a CBL protein to the regulatory NAF domain of CIPK protein lead to the activation of the kinase in a calcium-dependent manner.</text>
</comment>
<protein>
    <recommendedName>
        <fullName evidence="3">non-specific serine/threonine protein kinase</fullName>
        <ecNumber evidence="3">2.7.11.1</ecNumber>
    </recommendedName>
</protein>
<dbReference type="PROSITE" id="PS00108">
    <property type="entry name" value="PROTEIN_KINASE_ST"/>
    <property type="match status" value="1"/>
</dbReference>
<dbReference type="GO" id="GO:0007165">
    <property type="term" value="P:signal transduction"/>
    <property type="evidence" value="ECO:0007669"/>
    <property type="project" value="InterPro"/>
</dbReference>
<dbReference type="Pfam" id="PF00069">
    <property type="entry name" value="Pkinase"/>
    <property type="match status" value="1"/>
</dbReference>
<evidence type="ECO:0000256" key="12">
    <source>
        <dbReference type="PROSITE-ProRule" id="PRU10141"/>
    </source>
</evidence>
<dbReference type="Gene3D" id="1.10.510.10">
    <property type="entry name" value="Transferase(Phosphotransferase) domain 1"/>
    <property type="match status" value="1"/>
</dbReference>
<comment type="caution">
    <text evidence="16">The sequence shown here is derived from an EMBL/GenBank/DDBJ whole genome shotgun (WGS) entry which is preliminary data.</text>
</comment>
<evidence type="ECO:0000256" key="8">
    <source>
        <dbReference type="ARBA" id="ARBA00022840"/>
    </source>
</evidence>
<reference evidence="16 17" key="1">
    <citation type="journal article" date="2023" name="Hortic Res">
        <title>Pangenome of water caltrop reveals structural variations and asymmetric subgenome divergence after allopolyploidization.</title>
        <authorList>
            <person name="Zhang X."/>
            <person name="Chen Y."/>
            <person name="Wang L."/>
            <person name="Yuan Y."/>
            <person name="Fang M."/>
            <person name="Shi L."/>
            <person name="Lu R."/>
            <person name="Comes H.P."/>
            <person name="Ma Y."/>
            <person name="Chen Y."/>
            <person name="Huang G."/>
            <person name="Zhou Y."/>
            <person name="Zheng Z."/>
            <person name="Qiu Y."/>
        </authorList>
    </citation>
    <scope>NUCLEOTIDE SEQUENCE [LARGE SCALE GENOMIC DNA]</scope>
    <source>
        <tissue evidence="16">Roots</tissue>
    </source>
</reference>
<keyword evidence="6 12" id="KW-0547">Nucleotide-binding</keyword>
<comment type="cofactor">
    <cofactor evidence="1">
        <name>Mn(2+)</name>
        <dbReference type="ChEBI" id="CHEBI:29035"/>
    </cofactor>
</comment>
<evidence type="ECO:0000256" key="1">
    <source>
        <dbReference type="ARBA" id="ARBA00001936"/>
    </source>
</evidence>
<evidence type="ECO:0000259" key="15">
    <source>
        <dbReference type="PROSITE" id="PS50816"/>
    </source>
</evidence>
<dbReference type="Pfam" id="PF03822">
    <property type="entry name" value="NAF"/>
    <property type="match status" value="1"/>
</dbReference>
<keyword evidence="7" id="KW-0418">Kinase</keyword>
<dbReference type="FunFam" id="3.30.200.20:FF:000003">
    <property type="entry name" value="Non-specific serine/threonine protein kinase"/>
    <property type="match status" value="1"/>
</dbReference>
<dbReference type="Gene3D" id="3.30.310.80">
    <property type="entry name" value="Kinase associated domain 1, KA1"/>
    <property type="match status" value="1"/>
</dbReference>
<sequence length="441" mass="48506">MEPGATMPPLRPSAAVTATAAASPTILLGRYRLGRVLGRGSFAKVYQAFSIVDSSAVAIKIIDKKSKSLNAVTEAQVLREVSAMRLLQSHPNILKIHEVMATRSKIYLVMELAAGGELFSIIARRGRFTEASTRRLFQQLISALIFCHESGVSHRDLKPQNILLDGEGNIKISDFGLSALSEQLRDDGLLHTACGTPAFTAPEVVARRGYSGSKADAWSCGVILYMLLCGTLPFDDSNIVSMYRKIAKRDYQFPNWVSRPARYVINQLLDPNPGSRMSLEALQGTTWFKKSSPLDKSQSDGSLYEMAALAKDYDFGCGSSANAFNIISLSSGLDLSGLFEMSNVQRSMRFTSSASFENIKDKVRELGGRLGYAVEKMKGGNLVLRKRASVMIVEVWEIAPSLMLVEMKWEGDGGGYPDEIHWGEWRAGLEELLCSWHNDEA</sequence>
<keyword evidence="5" id="KW-0808">Transferase</keyword>
<evidence type="ECO:0000313" key="17">
    <source>
        <dbReference type="Proteomes" id="UP001345219"/>
    </source>
</evidence>
<keyword evidence="8 12" id="KW-0067">ATP-binding</keyword>
<organism evidence="16 17">
    <name type="scientific">Trapa incisa</name>
    <dbReference type="NCBI Taxonomy" id="236973"/>
    <lineage>
        <taxon>Eukaryota</taxon>
        <taxon>Viridiplantae</taxon>
        <taxon>Streptophyta</taxon>
        <taxon>Embryophyta</taxon>
        <taxon>Tracheophyta</taxon>
        <taxon>Spermatophyta</taxon>
        <taxon>Magnoliopsida</taxon>
        <taxon>eudicotyledons</taxon>
        <taxon>Gunneridae</taxon>
        <taxon>Pentapetalae</taxon>
        <taxon>rosids</taxon>
        <taxon>malvids</taxon>
        <taxon>Myrtales</taxon>
        <taxon>Lythraceae</taxon>
        <taxon>Trapa</taxon>
    </lineage>
</organism>
<dbReference type="SMART" id="SM00220">
    <property type="entry name" value="S_TKc"/>
    <property type="match status" value="1"/>
</dbReference>
<evidence type="ECO:0000256" key="6">
    <source>
        <dbReference type="ARBA" id="ARBA00022741"/>
    </source>
</evidence>
<comment type="similarity">
    <text evidence="2">Belongs to the protein kinase superfamily. CAMK Ser/Thr protein kinase family. SNF1 subfamily.</text>
</comment>
<proteinExistence type="inferred from homology"/>
<dbReference type="GO" id="GO:0004674">
    <property type="term" value="F:protein serine/threonine kinase activity"/>
    <property type="evidence" value="ECO:0007669"/>
    <property type="project" value="UniProtKB-KW"/>
</dbReference>
<evidence type="ECO:0000256" key="3">
    <source>
        <dbReference type="ARBA" id="ARBA00012513"/>
    </source>
</evidence>
<evidence type="ECO:0000256" key="11">
    <source>
        <dbReference type="ARBA" id="ARBA00058225"/>
    </source>
</evidence>
<evidence type="ECO:0000256" key="2">
    <source>
        <dbReference type="ARBA" id="ARBA00006234"/>
    </source>
</evidence>
<evidence type="ECO:0000259" key="14">
    <source>
        <dbReference type="PROSITE" id="PS50011"/>
    </source>
</evidence>
<evidence type="ECO:0000256" key="7">
    <source>
        <dbReference type="ARBA" id="ARBA00022777"/>
    </source>
</evidence>
<evidence type="ECO:0000313" key="16">
    <source>
        <dbReference type="EMBL" id="KAK4755708.1"/>
    </source>
</evidence>
<dbReference type="InterPro" id="IPR018451">
    <property type="entry name" value="NAF/FISL_domain"/>
</dbReference>